<keyword evidence="5" id="KW-1185">Reference proteome</keyword>
<gene>
    <name evidence="6" type="primary">LOC109723353</name>
</gene>
<dbReference type="RefSeq" id="XP_020107279.1">
    <property type="nucleotide sequence ID" value="XM_020251690.1"/>
</dbReference>
<dbReference type="PANTHER" id="PTHR31623">
    <property type="entry name" value="F21J9.9"/>
    <property type="match status" value="1"/>
</dbReference>
<reference evidence="5" key="1">
    <citation type="journal article" date="2015" name="Nat. Genet.">
        <title>The pineapple genome and the evolution of CAM photosynthesis.</title>
        <authorList>
            <person name="Ming R."/>
            <person name="VanBuren R."/>
            <person name="Wai C.M."/>
            <person name="Tang H."/>
            <person name="Schatz M.C."/>
            <person name="Bowers J.E."/>
            <person name="Lyons E."/>
            <person name="Wang M.L."/>
            <person name="Chen J."/>
            <person name="Biggers E."/>
            <person name="Zhang J."/>
            <person name="Huang L."/>
            <person name="Zhang L."/>
            <person name="Miao W."/>
            <person name="Zhang J."/>
            <person name="Ye Z."/>
            <person name="Miao C."/>
            <person name="Lin Z."/>
            <person name="Wang H."/>
            <person name="Zhou H."/>
            <person name="Yim W.C."/>
            <person name="Priest H.D."/>
            <person name="Zheng C."/>
            <person name="Woodhouse M."/>
            <person name="Edger P.P."/>
            <person name="Guyot R."/>
            <person name="Guo H.B."/>
            <person name="Guo H."/>
            <person name="Zheng G."/>
            <person name="Singh R."/>
            <person name="Sharma A."/>
            <person name="Min X."/>
            <person name="Zheng Y."/>
            <person name="Lee H."/>
            <person name="Gurtowski J."/>
            <person name="Sedlazeck F.J."/>
            <person name="Harkess A."/>
            <person name="McKain M.R."/>
            <person name="Liao Z."/>
            <person name="Fang J."/>
            <person name="Liu J."/>
            <person name="Zhang X."/>
            <person name="Zhang Q."/>
            <person name="Hu W."/>
            <person name="Qin Y."/>
            <person name="Wang K."/>
            <person name="Chen L.Y."/>
            <person name="Shirley N."/>
            <person name="Lin Y.R."/>
            <person name="Liu L.Y."/>
            <person name="Hernandez A.G."/>
            <person name="Wright C.L."/>
            <person name="Bulone V."/>
            <person name="Tuskan G.A."/>
            <person name="Heath K."/>
            <person name="Zee F."/>
            <person name="Moore P.H."/>
            <person name="Sunkar R."/>
            <person name="Leebens-Mack J.H."/>
            <person name="Mockler T."/>
            <person name="Bennetzen J.L."/>
            <person name="Freeling M."/>
            <person name="Sankoff D."/>
            <person name="Paterson A.H."/>
            <person name="Zhu X."/>
            <person name="Yang X."/>
            <person name="Smith J.A."/>
            <person name="Cushman J.C."/>
            <person name="Paull R.E."/>
            <person name="Yu Q."/>
        </authorList>
    </citation>
    <scope>NUCLEOTIDE SEQUENCE [LARGE SCALE GENOMIC DNA]</scope>
    <source>
        <strain evidence="5">cv. F153</strain>
    </source>
</reference>
<evidence type="ECO:0000313" key="6">
    <source>
        <dbReference type="RefSeq" id="XP_020107279.1"/>
    </source>
</evidence>
<sequence>HGIRVRGGGDRGVPVAQDRRRAVDGVVPSLLGGRGDEPDPLFDAADAFPPSDDAVPPTEPEAGPGEKKPQVVKRFPLDPRKIAALRPAPAPAPAPAPTRVQAVTALLWRGLIRARARAARGGAPPKASVASLIVDTRARTDPPAPDHAFGNRCVLAAAALAAETAAGVAVGEGEGCGGAALEEEIGSSVKKVGGEHAKRLQGPSGHTSAFALVGEAVRGCGGFRGFDLHVISSWLRLPVYEVDFGWGKPAWVGINRNVSRDGAVLLPAPFHAMDGRGVEAWVSLSEDEMAEFEKDAELTSCLLAVNS</sequence>
<dbReference type="Pfam" id="PF02458">
    <property type="entry name" value="Transferase"/>
    <property type="match status" value="1"/>
</dbReference>
<comment type="similarity">
    <text evidence="1">Belongs to the plant acyltransferase family.</text>
</comment>
<dbReference type="PANTHER" id="PTHR31623:SF17">
    <property type="entry name" value="F21J9.9"/>
    <property type="match status" value="1"/>
</dbReference>
<dbReference type="AlphaFoldDB" id="A0A6P5GH48"/>
<proteinExistence type="inferred from homology"/>
<keyword evidence="3" id="KW-0012">Acyltransferase</keyword>
<feature type="region of interest" description="Disordered" evidence="4">
    <location>
        <begin position="1"/>
        <end position="72"/>
    </location>
</feature>
<feature type="non-terminal residue" evidence="6">
    <location>
        <position position="1"/>
    </location>
</feature>
<feature type="compositionally biased region" description="Low complexity" evidence="4">
    <location>
        <begin position="41"/>
        <end position="56"/>
    </location>
</feature>
<dbReference type="GeneID" id="109723353"/>
<evidence type="ECO:0000256" key="1">
    <source>
        <dbReference type="ARBA" id="ARBA00009861"/>
    </source>
</evidence>
<reference evidence="6" key="2">
    <citation type="submission" date="2025-08" db="UniProtKB">
        <authorList>
            <consortium name="RefSeq"/>
        </authorList>
    </citation>
    <scope>IDENTIFICATION</scope>
    <source>
        <tissue evidence="6">Leaf</tissue>
    </source>
</reference>
<name>A0A6P5GH48_ANACO</name>
<evidence type="ECO:0000256" key="4">
    <source>
        <dbReference type="SAM" id="MobiDB-lite"/>
    </source>
</evidence>
<organism evidence="5 6">
    <name type="scientific">Ananas comosus</name>
    <name type="common">Pineapple</name>
    <name type="synonym">Ananas ananas</name>
    <dbReference type="NCBI Taxonomy" id="4615"/>
    <lineage>
        <taxon>Eukaryota</taxon>
        <taxon>Viridiplantae</taxon>
        <taxon>Streptophyta</taxon>
        <taxon>Embryophyta</taxon>
        <taxon>Tracheophyta</taxon>
        <taxon>Spermatophyta</taxon>
        <taxon>Magnoliopsida</taxon>
        <taxon>Liliopsida</taxon>
        <taxon>Poales</taxon>
        <taxon>Bromeliaceae</taxon>
        <taxon>Bromelioideae</taxon>
        <taxon>Ananas</taxon>
    </lineage>
</organism>
<dbReference type="OrthoDB" id="1932220at2759"/>
<protein>
    <submittedName>
        <fullName evidence="6">BAHD acyltransferase At5g47980-like</fullName>
    </submittedName>
</protein>
<evidence type="ECO:0000256" key="2">
    <source>
        <dbReference type="ARBA" id="ARBA00022679"/>
    </source>
</evidence>
<keyword evidence="2" id="KW-0808">Transferase</keyword>
<evidence type="ECO:0000256" key="3">
    <source>
        <dbReference type="ARBA" id="ARBA00023315"/>
    </source>
</evidence>
<evidence type="ECO:0000313" key="5">
    <source>
        <dbReference type="Proteomes" id="UP000515123"/>
    </source>
</evidence>
<accession>A0A6P5GH48</accession>
<dbReference type="InterPro" id="IPR023213">
    <property type="entry name" value="CAT-like_dom_sf"/>
</dbReference>
<dbReference type="Gene3D" id="3.30.559.10">
    <property type="entry name" value="Chloramphenicol acetyltransferase-like domain"/>
    <property type="match status" value="1"/>
</dbReference>
<dbReference type="Proteomes" id="UP000515123">
    <property type="component" value="Linkage group 17"/>
</dbReference>
<dbReference type="GO" id="GO:0016746">
    <property type="term" value="F:acyltransferase activity"/>
    <property type="evidence" value="ECO:0007669"/>
    <property type="project" value="UniProtKB-KW"/>
</dbReference>